<reference evidence="1" key="1">
    <citation type="journal article" date="2021" name="New Phytol.">
        <title>Evolutionary innovations through gain and loss of genes in the ectomycorrhizal Boletales.</title>
        <authorList>
            <person name="Wu G."/>
            <person name="Miyauchi S."/>
            <person name="Morin E."/>
            <person name="Kuo A."/>
            <person name="Drula E."/>
            <person name="Varga T."/>
            <person name="Kohler A."/>
            <person name="Feng B."/>
            <person name="Cao Y."/>
            <person name="Lipzen A."/>
            <person name="Daum C."/>
            <person name="Hundley H."/>
            <person name="Pangilinan J."/>
            <person name="Johnson J."/>
            <person name="Barry K."/>
            <person name="LaButti K."/>
            <person name="Ng V."/>
            <person name="Ahrendt S."/>
            <person name="Min B."/>
            <person name="Choi I.G."/>
            <person name="Park H."/>
            <person name="Plett J.M."/>
            <person name="Magnuson J."/>
            <person name="Spatafora J.W."/>
            <person name="Nagy L.G."/>
            <person name="Henrissat B."/>
            <person name="Grigoriev I.V."/>
            <person name="Yang Z.L."/>
            <person name="Xu J."/>
            <person name="Martin F.M."/>
        </authorList>
    </citation>
    <scope>NUCLEOTIDE SEQUENCE</scope>
    <source>
        <strain evidence="1">KUC20120723A-06</strain>
    </source>
</reference>
<sequence length="154" mass="17441">MPATQRTSAVDIITYRLNNQMTYVTPAQDYQEAVNVAREVFRDELGGVDEKRISFSVNVLTDGQTRSVRISSFAWPAIVSHLTRYEIIDVHVQPEIIVESDFSDTPPEYPFLDSKESSAFYTPSHSCTHSKPQSPCSVKSTGRLSPKRLFRRLV</sequence>
<organism evidence="1 2">
    <name type="scientific">Leucogyrophana mollusca</name>
    <dbReference type="NCBI Taxonomy" id="85980"/>
    <lineage>
        <taxon>Eukaryota</taxon>
        <taxon>Fungi</taxon>
        <taxon>Dikarya</taxon>
        <taxon>Basidiomycota</taxon>
        <taxon>Agaricomycotina</taxon>
        <taxon>Agaricomycetes</taxon>
        <taxon>Agaricomycetidae</taxon>
        <taxon>Boletales</taxon>
        <taxon>Boletales incertae sedis</taxon>
        <taxon>Leucogyrophana</taxon>
    </lineage>
</organism>
<keyword evidence="2" id="KW-1185">Reference proteome</keyword>
<gene>
    <name evidence="1" type="ORF">BV22DRAFT_1039022</name>
</gene>
<name>A0ACB8B607_9AGAM</name>
<accession>A0ACB8B607</accession>
<dbReference type="EMBL" id="MU266542">
    <property type="protein sequence ID" value="KAH7921100.1"/>
    <property type="molecule type" value="Genomic_DNA"/>
</dbReference>
<comment type="caution">
    <text evidence="1">The sequence shown here is derived from an EMBL/GenBank/DDBJ whole genome shotgun (WGS) entry which is preliminary data.</text>
</comment>
<evidence type="ECO:0000313" key="2">
    <source>
        <dbReference type="Proteomes" id="UP000790709"/>
    </source>
</evidence>
<dbReference type="Proteomes" id="UP000790709">
    <property type="component" value="Unassembled WGS sequence"/>
</dbReference>
<evidence type="ECO:0000313" key="1">
    <source>
        <dbReference type="EMBL" id="KAH7921100.1"/>
    </source>
</evidence>
<protein>
    <submittedName>
        <fullName evidence="1">Uncharacterized protein</fullName>
    </submittedName>
</protein>
<proteinExistence type="predicted"/>